<reference evidence="3" key="2">
    <citation type="submission" date="2015-01" db="EMBL/GenBank/DDBJ databases">
        <title>Evolutionary Origins and Diversification of the Mycorrhizal Mutualists.</title>
        <authorList>
            <consortium name="DOE Joint Genome Institute"/>
            <consortium name="Mycorrhizal Genomics Consortium"/>
            <person name="Kohler A."/>
            <person name="Kuo A."/>
            <person name="Nagy L.G."/>
            <person name="Floudas D."/>
            <person name="Copeland A."/>
            <person name="Barry K.W."/>
            <person name="Cichocki N."/>
            <person name="Veneault-Fourrey C."/>
            <person name="LaButti K."/>
            <person name="Lindquist E.A."/>
            <person name="Lipzen A."/>
            <person name="Lundell T."/>
            <person name="Morin E."/>
            <person name="Murat C."/>
            <person name="Riley R."/>
            <person name="Ohm R."/>
            <person name="Sun H."/>
            <person name="Tunlid A."/>
            <person name="Henrissat B."/>
            <person name="Grigoriev I.V."/>
            <person name="Hibbett D.S."/>
            <person name="Martin F."/>
        </authorList>
    </citation>
    <scope>NUCLEOTIDE SEQUENCE [LARGE SCALE GENOMIC DNA]</scope>
    <source>
        <strain evidence="3">MUT 4182</strain>
    </source>
</reference>
<feature type="region of interest" description="Disordered" evidence="1">
    <location>
        <begin position="1"/>
        <end position="26"/>
    </location>
</feature>
<name>A0A0C3LVQ7_9AGAM</name>
<dbReference type="Proteomes" id="UP000054248">
    <property type="component" value="Unassembled WGS sequence"/>
</dbReference>
<accession>A0A0C3LVQ7</accession>
<organism evidence="2 3">
    <name type="scientific">Tulasnella calospora MUT 4182</name>
    <dbReference type="NCBI Taxonomy" id="1051891"/>
    <lineage>
        <taxon>Eukaryota</taxon>
        <taxon>Fungi</taxon>
        <taxon>Dikarya</taxon>
        <taxon>Basidiomycota</taxon>
        <taxon>Agaricomycotina</taxon>
        <taxon>Agaricomycetes</taxon>
        <taxon>Cantharellales</taxon>
        <taxon>Tulasnellaceae</taxon>
        <taxon>Tulasnella</taxon>
    </lineage>
</organism>
<dbReference type="AlphaFoldDB" id="A0A0C3LVQ7"/>
<proteinExistence type="predicted"/>
<evidence type="ECO:0000256" key="1">
    <source>
        <dbReference type="SAM" id="MobiDB-lite"/>
    </source>
</evidence>
<dbReference type="HOGENOM" id="CLU_2147706_0_0_1"/>
<feature type="compositionally biased region" description="Polar residues" evidence="1">
    <location>
        <begin position="1"/>
        <end position="20"/>
    </location>
</feature>
<gene>
    <name evidence="2" type="ORF">M407DRAFT_91537</name>
</gene>
<feature type="region of interest" description="Disordered" evidence="1">
    <location>
        <begin position="72"/>
        <end position="106"/>
    </location>
</feature>
<sequence>MTASSTPQHPSPHTLNPSSHRQARDRVLKLPLNRKSQKGVSISGNFTIVNLASNGKSRASISGNFTIVKLPEPRDPSFPAQSPQEKTAAKRAESGREMGLGSKVAVHARRVI</sequence>
<evidence type="ECO:0000313" key="3">
    <source>
        <dbReference type="Proteomes" id="UP000054248"/>
    </source>
</evidence>
<keyword evidence="3" id="KW-1185">Reference proteome</keyword>
<evidence type="ECO:0000313" key="2">
    <source>
        <dbReference type="EMBL" id="KIO25462.1"/>
    </source>
</evidence>
<dbReference type="EMBL" id="KN823041">
    <property type="protein sequence ID" value="KIO25462.1"/>
    <property type="molecule type" value="Genomic_DNA"/>
</dbReference>
<protein>
    <submittedName>
        <fullName evidence="2">Uncharacterized protein</fullName>
    </submittedName>
</protein>
<feature type="compositionally biased region" description="Basic and acidic residues" evidence="1">
    <location>
        <begin position="87"/>
        <end position="96"/>
    </location>
</feature>
<reference evidence="2 3" key="1">
    <citation type="submission" date="2014-04" db="EMBL/GenBank/DDBJ databases">
        <authorList>
            <consortium name="DOE Joint Genome Institute"/>
            <person name="Kuo A."/>
            <person name="Girlanda M."/>
            <person name="Perotto S."/>
            <person name="Kohler A."/>
            <person name="Nagy L.G."/>
            <person name="Floudas D."/>
            <person name="Copeland A."/>
            <person name="Barry K.W."/>
            <person name="Cichocki N."/>
            <person name="Veneault-Fourrey C."/>
            <person name="LaButti K."/>
            <person name="Lindquist E.A."/>
            <person name="Lipzen A."/>
            <person name="Lundell T."/>
            <person name="Morin E."/>
            <person name="Murat C."/>
            <person name="Sun H."/>
            <person name="Tunlid A."/>
            <person name="Henrissat B."/>
            <person name="Grigoriev I.V."/>
            <person name="Hibbett D.S."/>
            <person name="Martin F."/>
            <person name="Nordberg H.P."/>
            <person name="Cantor M.N."/>
            <person name="Hua S.X."/>
        </authorList>
    </citation>
    <scope>NUCLEOTIDE SEQUENCE [LARGE SCALE GENOMIC DNA]</scope>
    <source>
        <strain evidence="2 3">MUT 4182</strain>
    </source>
</reference>